<sequence>MTGKLDLLILHCHLGEMGNASDRFCHGRDTVKWRIKATKKEARNRAREI</sequence>
<gene>
    <name evidence="1" type="ORF">GO999_04135</name>
</gene>
<keyword evidence="2" id="KW-1185">Reference proteome</keyword>
<dbReference type="RefSeq" id="WP_211906566.1">
    <property type="nucleotide sequence ID" value="NZ_CP046674.1"/>
</dbReference>
<evidence type="ECO:0000313" key="1">
    <source>
        <dbReference type="EMBL" id="QUP57804.1"/>
    </source>
</evidence>
<reference evidence="2" key="1">
    <citation type="submission" date="2019-12" db="EMBL/GenBank/DDBJ databases">
        <title>Whole-genome sequence of tobacco pathogen Ralstonia pseudosolanacearum strain RS, originating from Yunnan province of China.</title>
        <authorList>
            <person name="Lu C.-H."/>
        </authorList>
    </citation>
    <scope>NUCLEOTIDE SEQUENCE [LARGE SCALE GENOMIC DNA]</scope>
    <source>
        <strain evidence="2">RS</strain>
    </source>
</reference>
<dbReference type="Proteomes" id="UP000680989">
    <property type="component" value="Chromosome"/>
</dbReference>
<accession>A0ABX7ZSG7</accession>
<name>A0ABX7ZSG7_9RALS</name>
<evidence type="ECO:0000313" key="2">
    <source>
        <dbReference type="Proteomes" id="UP000680989"/>
    </source>
</evidence>
<dbReference type="EMBL" id="CP046674">
    <property type="protein sequence ID" value="QUP57804.1"/>
    <property type="molecule type" value="Genomic_DNA"/>
</dbReference>
<protein>
    <submittedName>
        <fullName evidence="1">Uncharacterized protein</fullName>
    </submittedName>
</protein>
<organism evidence="1 2">
    <name type="scientific">Ralstonia nicotianae</name>
    <dbReference type="NCBI Taxonomy" id="3037696"/>
    <lineage>
        <taxon>Bacteria</taxon>
        <taxon>Pseudomonadati</taxon>
        <taxon>Pseudomonadota</taxon>
        <taxon>Betaproteobacteria</taxon>
        <taxon>Burkholderiales</taxon>
        <taxon>Burkholderiaceae</taxon>
        <taxon>Ralstonia</taxon>
        <taxon>Ralstonia solanacearum species complex</taxon>
    </lineage>
</organism>
<proteinExistence type="predicted"/>